<comment type="function">
    <text evidence="6">Accessory subunit of the DNA polymerase alpha complex (also known as the alpha DNA polymerase-primase complex) which plays an essential role in the initiation of DNA synthesis.</text>
</comment>
<sequence>MAEPTVAELNERFAAGNNELEPDVIAELQSIMRLHQLSPQDLYFKWESYCIKLDVDELQPTVERLRAFKQDLLDALEKSTRTQAHSKPEKRVGATPRTVVKNGGDVFGMLDSLVPNTPGGRPIKNSAKRRQVETPSMSRVKAEHMSSSPDYKTPSRLDEQVNSMLPPSSFNDRPNAGDIIEVLNDHLQAPEPPIAPFGESRVKLTAASDQKKLGYKPLSMKLSEASEILDDRIDDFMNLVMEHHKLDYSAFGSAASQSTTEIVAVGRIASDSAEGKLNAASLVLETSRRMGGGLRIPLNLEKLRGYQFFPGQIVALRGSNTSGHDFAVKEILDIPLLPNAASTPEALEAHREKLRGGPDAMDSDADPLPLNIMFASGPYTADDNLDFEPLHQLCSQAADTYADAVVLAGPFIDMDHPLIATGDFDLPDEVVVEPDTATMSTVFKYMISPALNRLVASNPNVTILLVPSVRDIIDKHVSWPQDPFPRKDLGLPKTARIIGNPMTLSMNEMVMGISSQDILYELRHEELVGGKQADPNLLSRLCRYLIDQRHYFPLFPPTDRQKLPKVGTAEGVAAGAMLDVSYLKLGEMVNVRPDVLVVPSALPPFAKVVESVLVINPGYLSKRRGAGTYARVTLNPPSLSDIGSGGGMMGHRVFDRARVEITRI</sequence>
<dbReference type="Pfam" id="PF04042">
    <property type="entry name" value="DNA_pol_E_B"/>
    <property type="match status" value="1"/>
</dbReference>
<feature type="domain" description="DNA polymerase alpha subunit B OB" evidence="9">
    <location>
        <begin position="226"/>
        <end position="333"/>
    </location>
</feature>
<dbReference type="GO" id="GO:0006270">
    <property type="term" value="P:DNA replication initiation"/>
    <property type="evidence" value="ECO:0007669"/>
    <property type="project" value="TreeGrafter"/>
</dbReference>
<feature type="region of interest" description="Disordered" evidence="7">
    <location>
        <begin position="113"/>
        <end position="156"/>
    </location>
</feature>
<evidence type="ECO:0000259" key="8">
    <source>
        <dbReference type="Pfam" id="PF04042"/>
    </source>
</evidence>
<dbReference type="GO" id="GO:0003677">
    <property type="term" value="F:DNA binding"/>
    <property type="evidence" value="ECO:0007669"/>
    <property type="project" value="InterPro"/>
</dbReference>
<dbReference type="EMBL" id="JANBVO010000021">
    <property type="protein sequence ID" value="KAJ9142694.1"/>
    <property type="molecule type" value="Genomic_DNA"/>
</dbReference>
<gene>
    <name evidence="10" type="ORF">NKR23_g6956</name>
</gene>
<dbReference type="InterPro" id="IPR016722">
    <property type="entry name" value="DNA_pol_alpha_bsu"/>
</dbReference>
<feature type="domain" description="DNA polymerase alpha/delta/epsilon subunit B" evidence="8">
    <location>
        <begin position="372"/>
        <end position="607"/>
    </location>
</feature>
<dbReference type="InterPro" id="IPR054300">
    <property type="entry name" value="OB_DPOA2"/>
</dbReference>
<evidence type="ECO:0000313" key="11">
    <source>
        <dbReference type="Proteomes" id="UP001174694"/>
    </source>
</evidence>
<evidence type="ECO:0000256" key="4">
    <source>
        <dbReference type="ARBA" id="ARBA00022705"/>
    </source>
</evidence>
<dbReference type="Gene3D" id="3.60.21.60">
    <property type="match status" value="2"/>
</dbReference>
<evidence type="ECO:0000256" key="7">
    <source>
        <dbReference type="SAM" id="MobiDB-lite"/>
    </source>
</evidence>
<dbReference type="PIRSF" id="PIRSF018300">
    <property type="entry name" value="DNA_pol_alph_2"/>
    <property type="match status" value="1"/>
</dbReference>
<proteinExistence type="inferred from homology"/>
<name>A0AA38VRJ4_9PEZI</name>
<evidence type="ECO:0000256" key="1">
    <source>
        <dbReference type="ARBA" id="ARBA00004123"/>
    </source>
</evidence>
<dbReference type="FunFam" id="3.60.21.60:FF:000005">
    <property type="entry name" value="DNA polymerase alpha subunit B"/>
    <property type="match status" value="1"/>
</dbReference>
<protein>
    <recommendedName>
        <fullName evidence="3 6">DNA polymerase alpha subunit B</fullName>
    </recommendedName>
</protein>
<evidence type="ECO:0000259" key="9">
    <source>
        <dbReference type="Pfam" id="PF22062"/>
    </source>
</evidence>
<keyword evidence="4 6" id="KW-0235">DNA replication</keyword>
<keyword evidence="11" id="KW-1185">Reference proteome</keyword>
<dbReference type="Proteomes" id="UP001174694">
    <property type="component" value="Unassembled WGS sequence"/>
</dbReference>
<evidence type="ECO:0000256" key="6">
    <source>
        <dbReference type="PIRNR" id="PIRNR018300"/>
    </source>
</evidence>
<evidence type="ECO:0000256" key="2">
    <source>
        <dbReference type="ARBA" id="ARBA00007299"/>
    </source>
</evidence>
<comment type="caution">
    <text evidence="10">The sequence shown here is derived from an EMBL/GenBank/DDBJ whole genome shotgun (WGS) entry which is preliminary data.</text>
</comment>
<dbReference type="AlphaFoldDB" id="A0AA38VRJ4"/>
<accession>A0AA38VRJ4</accession>
<reference evidence="10" key="1">
    <citation type="submission" date="2022-07" db="EMBL/GenBank/DDBJ databases">
        <title>Fungi with potential for degradation of polypropylene.</title>
        <authorList>
            <person name="Gostincar C."/>
        </authorList>
    </citation>
    <scope>NUCLEOTIDE SEQUENCE</scope>
    <source>
        <strain evidence="10">EXF-13308</strain>
    </source>
</reference>
<organism evidence="10 11">
    <name type="scientific">Pleurostoma richardsiae</name>
    <dbReference type="NCBI Taxonomy" id="41990"/>
    <lineage>
        <taxon>Eukaryota</taxon>
        <taxon>Fungi</taxon>
        <taxon>Dikarya</taxon>
        <taxon>Ascomycota</taxon>
        <taxon>Pezizomycotina</taxon>
        <taxon>Sordariomycetes</taxon>
        <taxon>Sordariomycetidae</taxon>
        <taxon>Calosphaeriales</taxon>
        <taxon>Pleurostomataceae</taxon>
        <taxon>Pleurostoma</taxon>
    </lineage>
</organism>
<comment type="subcellular location">
    <subcellularLocation>
        <location evidence="1 6">Nucleus</location>
    </subcellularLocation>
</comment>
<dbReference type="GO" id="GO:0005658">
    <property type="term" value="C:alpha DNA polymerase:primase complex"/>
    <property type="evidence" value="ECO:0007669"/>
    <property type="project" value="TreeGrafter"/>
</dbReference>
<dbReference type="FunFam" id="3.60.21.60:FF:000008">
    <property type="entry name" value="DNA polymerase alpha subunit B"/>
    <property type="match status" value="1"/>
</dbReference>
<dbReference type="PANTHER" id="PTHR23061:SF12">
    <property type="entry name" value="DNA POLYMERASE ALPHA SUBUNIT B"/>
    <property type="match status" value="1"/>
</dbReference>
<evidence type="ECO:0000256" key="3">
    <source>
        <dbReference type="ARBA" id="ARBA00018596"/>
    </source>
</evidence>
<keyword evidence="5 6" id="KW-0539">Nucleus</keyword>
<dbReference type="PANTHER" id="PTHR23061">
    <property type="entry name" value="DNA POLYMERASE 2 ALPHA 70 KDA SUBUNIT"/>
    <property type="match status" value="1"/>
</dbReference>
<evidence type="ECO:0000313" key="10">
    <source>
        <dbReference type="EMBL" id="KAJ9142694.1"/>
    </source>
</evidence>
<comment type="similarity">
    <text evidence="2 6">Belongs to the DNA polymerase alpha subunit B family.</text>
</comment>
<dbReference type="Pfam" id="PF22062">
    <property type="entry name" value="OB_DPOA2"/>
    <property type="match status" value="1"/>
</dbReference>
<evidence type="ECO:0000256" key="5">
    <source>
        <dbReference type="ARBA" id="ARBA00023242"/>
    </source>
</evidence>
<dbReference type="InterPro" id="IPR007185">
    <property type="entry name" value="DNA_pol_a/d/e_bsu"/>
</dbReference>